<dbReference type="SUPFAM" id="SSF159234">
    <property type="entry name" value="FomD-like"/>
    <property type="match status" value="1"/>
</dbReference>
<evidence type="ECO:0000256" key="4">
    <source>
        <dbReference type="ARBA" id="ARBA00022801"/>
    </source>
</evidence>
<evidence type="ECO:0000259" key="7">
    <source>
        <dbReference type="PROSITE" id="PS50126"/>
    </source>
</evidence>
<dbReference type="PANTHER" id="PTHR39159">
    <property type="match status" value="1"/>
</dbReference>
<keyword evidence="3 6" id="KW-0255">Endonuclease</keyword>
<dbReference type="InterPro" id="IPR016730">
    <property type="entry name" value="RNA-bd_FAU-1"/>
</dbReference>
<dbReference type="HAMAP" id="MF_01910">
    <property type="entry name" value="RNA_binding_AU_1"/>
    <property type="match status" value="1"/>
</dbReference>
<feature type="domain" description="S1 motif" evidence="7">
    <location>
        <begin position="89"/>
        <end position="139"/>
    </location>
</feature>
<dbReference type="GO" id="GO:0006364">
    <property type="term" value="P:rRNA processing"/>
    <property type="evidence" value="ECO:0007669"/>
    <property type="project" value="UniProtKB-UniRule"/>
</dbReference>
<gene>
    <name evidence="6" type="primary">fau-1</name>
    <name evidence="8" type="ORF">ACFPYI_05390</name>
</gene>
<accession>A0ABD5RK71</accession>
<dbReference type="InterPro" id="IPR003029">
    <property type="entry name" value="S1_domain"/>
</dbReference>
<protein>
    <recommendedName>
        <fullName evidence="6">Probable ribonuclease FAU-1</fullName>
        <ecNumber evidence="6">3.1.26.-</ecNumber>
    </recommendedName>
    <alternativeName>
        <fullName evidence="6">RNA-binding protein FAU-1</fullName>
    </alternativeName>
</protein>
<name>A0ABD5RK71_9EURY</name>
<dbReference type="Gene3D" id="2.40.380.10">
    <property type="entry name" value="FomD-like"/>
    <property type="match status" value="1"/>
</dbReference>
<dbReference type="GO" id="GO:0016891">
    <property type="term" value="F:RNA endonuclease activity producing 5'-phosphomonoesters, hydrolytic mechanism"/>
    <property type="evidence" value="ECO:0007669"/>
    <property type="project" value="UniProtKB-UniRule"/>
</dbReference>
<dbReference type="GO" id="GO:0035925">
    <property type="term" value="F:mRNA 3'-UTR AU-rich region binding"/>
    <property type="evidence" value="ECO:0007669"/>
    <property type="project" value="UniProtKB-UniRule"/>
</dbReference>
<dbReference type="PROSITE" id="PS50126">
    <property type="entry name" value="S1"/>
    <property type="match status" value="1"/>
</dbReference>
<evidence type="ECO:0000256" key="6">
    <source>
        <dbReference type="HAMAP-Rule" id="MF_01910"/>
    </source>
</evidence>
<comment type="function">
    <text evidence="6">Probable RNase involved in rRNA stability through maturation and/or degradation of precursor rRNAs. Binds to RNA in loop regions with AU-rich sequences.</text>
</comment>
<evidence type="ECO:0000313" key="8">
    <source>
        <dbReference type="EMBL" id="MFC5970763.1"/>
    </source>
</evidence>
<comment type="similarity">
    <text evidence="6">Belongs to the FAU-1 family.</text>
</comment>
<dbReference type="PANTHER" id="PTHR39159:SF1">
    <property type="entry name" value="UPF0374 PROTEIN YGAC"/>
    <property type="match status" value="1"/>
</dbReference>
<proteinExistence type="inferred from homology"/>
<dbReference type="InterPro" id="IPR007295">
    <property type="entry name" value="DUF402"/>
</dbReference>
<keyword evidence="9" id="KW-1185">Reference proteome</keyword>
<dbReference type="Pfam" id="PF04167">
    <property type="entry name" value="DUF402"/>
    <property type="match status" value="1"/>
</dbReference>
<keyword evidence="5 6" id="KW-0694">RNA-binding</keyword>
<dbReference type="EMBL" id="JBHSQH010000001">
    <property type="protein sequence ID" value="MFC5970763.1"/>
    <property type="molecule type" value="Genomic_DNA"/>
</dbReference>
<dbReference type="RefSeq" id="WP_247413686.1">
    <property type="nucleotide sequence ID" value="NZ_JALLGW010000001.1"/>
</dbReference>
<comment type="caution">
    <text evidence="8">The sequence shown here is derived from an EMBL/GenBank/DDBJ whole genome shotgun (WGS) entry which is preliminary data.</text>
</comment>
<dbReference type="InterPro" id="IPR050212">
    <property type="entry name" value="Ntdp-like"/>
</dbReference>
<evidence type="ECO:0000256" key="1">
    <source>
        <dbReference type="ARBA" id="ARBA00022552"/>
    </source>
</evidence>
<keyword evidence="2 6" id="KW-0540">Nuclease</keyword>
<evidence type="ECO:0000256" key="3">
    <source>
        <dbReference type="ARBA" id="ARBA00022759"/>
    </source>
</evidence>
<dbReference type="PIRSF" id="PIRSF018644">
    <property type="entry name" value="RNA-binding_FAU-1"/>
    <property type="match status" value="1"/>
</dbReference>
<keyword evidence="4 6" id="KW-0378">Hydrolase</keyword>
<dbReference type="EC" id="3.1.26.-" evidence="6"/>
<dbReference type="AlphaFoldDB" id="A0ABD5RK71"/>
<keyword evidence="1 6" id="KW-0698">rRNA processing</keyword>
<dbReference type="Proteomes" id="UP001596099">
    <property type="component" value="Unassembled WGS sequence"/>
</dbReference>
<sequence length="469" mass="50360">MSVRVRGIYATALTRLLYDDTGVVQASEPIRERFDATFPVAPALATVATTDDRQGVGVSGEEPTVDAATDRLESVGVDTLAWNDPAPEGAVFDARVESTKRSGAVLDLGEDDKGGIEGWLHFSQVDDRIEAGDALRVQIREAVAPWSDDRPVCTTDLTVETELARLVRSDQSDATTGGVELASLLPTDPRDGWAVRWDERADDADLDALGATLDRLNERAAVLDALPNPASAGESGDEPGRLTDGLATTWCWFGRESRFALDDLRREVTPTMGGHHRAKAATNAASAAVDFAEAVCDDAGDGGEFPFAALTRQFGPREGDTLALGHGKPAGHLVVLGRGEVTDYDPVGKVTLEREMTPGGTYDALGVERRAGDVAVTKLQEGRWWYPTVYRGSDGERRGTYVNVCTPVELFPDVARYVDLHVDVVKHADGRVERVDDDELDEAVAVGEIPEPLAEKARAVASAVENALR</sequence>
<evidence type="ECO:0000256" key="2">
    <source>
        <dbReference type="ARBA" id="ARBA00022722"/>
    </source>
</evidence>
<organism evidence="8 9">
    <name type="scientific">Halomarina salina</name>
    <dbReference type="NCBI Taxonomy" id="1872699"/>
    <lineage>
        <taxon>Archaea</taxon>
        <taxon>Methanobacteriati</taxon>
        <taxon>Methanobacteriota</taxon>
        <taxon>Stenosarchaea group</taxon>
        <taxon>Halobacteria</taxon>
        <taxon>Halobacteriales</taxon>
        <taxon>Natronomonadaceae</taxon>
        <taxon>Halomarina</taxon>
    </lineage>
</organism>
<evidence type="ECO:0000256" key="5">
    <source>
        <dbReference type="ARBA" id="ARBA00022884"/>
    </source>
</evidence>
<dbReference type="InterPro" id="IPR035930">
    <property type="entry name" value="FomD-like_sf"/>
</dbReference>
<reference evidence="8 9" key="1">
    <citation type="journal article" date="2019" name="Int. J. Syst. Evol. Microbiol.">
        <title>The Global Catalogue of Microorganisms (GCM) 10K type strain sequencing project: providing services to taxonomists for standard genome sequencing and annotation.</title>
        <authorList>
            <consortium name="The Broad Institute Genomics Platform"/>
            <consortium name="The Broad Institute Genome Sequencing Center for Infectious Disease"/>
            <person name="Wu L."/>
            <person name="Ma J."/>
        </authorList>
    </citation>
    <scope>NUCLEOTIDE SEQUENCE [LARGE SCALE GENOMIC DNA]</scope>
    <source>
        <strain evidence="8 9">CGMCC 1.12543</strain>
    </source>
</reference>
<evidence type="ECO:0000313" key="9">
    <source>
        <dbReference type="Proteomes" id="UP001596099"/>
    </source>
</evidence>